<proteinExistence type="predicted"/>
<dbReference type="PANTHER" id="PTHR45638:SF11">
    <property type="entry name" value="CYCLIC NUCLEOTIDE-GATED CATION CHANNEL SUBUNIT A"/>
    <property type="match status" value="1"/>
</dbReference>
<dbReference type="InterPro" id="IPR000595">
    <property type="entry name" value="cNMP-bd_dom"/>
</dbReference>
<dbReference type="SUPFAM" id="SSF51206">
    <property type="entry name" value="cAMP-binding domain-like"/>
    <property type="match status" value="1"/>
</dbReference>
<dbReference type="Gene3D" id="3.30.70.1110">
    <property type="entry name" value="Histidine kinase CheA-like, P2 response regulator-binding domain"/>
    <property type="match status" value="1"/>
</dbReference>
<evidence type="ECO:0000256" key="3">
    <source>
        <dbReference type="ARBA" id="ARBA00022692"/>
    </source>
</evidence>
<dbReference type="GO" id="GO:0005221">
    <property type="term" value="F:intracellularly cyclic nucleotide-activated monoatomic cation channel activity"/>
    <property type="evidence" value="ECO:0007669"/>
    <property type="project" value="InterPro"/>
</dbReference>
<dbReference type="EMBL" id="PFFQ01000026">
    <property type="protein sequence ID" value="PIW17200.1"/>
    <property type="molecule type" value="Genomic_DNA"/>
</dbReference>
<dbReference type="InterPro" id="IPR010808">
    <property type="entry name" value="CheA_P2-bd"/>
</dbReference>
<dbReference type="SUPFAM" id="SSF101898">
    <property type="entry name" value="NHL repeat"/>
    <property type="match status" value="1"/>
</dbReference>
<dbReference type="PANTHER" id="PTHR45638">
    <property type="entry name" value="CYCLIC NUCLEOTIDE-GATED CATION CHANNEL SUBUNIT A"/>
    <property type="match status" value="1"/>
</dbReference>
<keyword evidence="6" id="KW-0472">Membrane</keyword>
<evidence type="ECO:0000256" key="1">
    <source>
        <dbReference type="ARBA" id="ARBA00004141"/>
    </source>
</evidence>
<evidence type="ECO:0000256" key="4">
    <source>
        <dbReference type="ARBA" id="ARBA00022989"/>
    </source>
</evidence>
<keyword evidence="3" id="KW-0812">Transmembrane</keyword>
<dbReference type="InterPro" id="IPR035891">
    <property type="entry name" value="CheY-binding_CheA"/>
</dbReference>
<dbReference type="PROSITE" id="PS50042">
    <property type="entry name" value="CNMP_BINDING_3"/>
    <property type="match status" value="1"/>
</dbReference>
<gene>
    <name evidence="10" type="ORF">COW36_09515</name>
</gene>
<keyword evidence="2" id="KW-0813">Transport</keyword>
<dbReference type="SUPFAM" id="SSF55052">
    <property type="entry name" value="CheY-binding domain of CheA"/>
    <property type="match status" value="1"/>
</dbReference>
<dbReference type="Gene3D" id="2.60.120.10">
    <property type="entry name" value="Jelly Rolls"/>
    <property type="match status" value="1"/>
</dbReference>
<feature type="domain" description="Cyclic nucleotide-binding" evidence="9">
    <location>
        <begin position="451"/>
        <end position="558"/>
    </location>
</feature>
<dbReference type="InterPro" id="IPR037052">
    <property type="entry name" value="CheA-like_P2_sf"/>
</dbReference>
<dbReference type="GO" id="GO:0000155">
    <property type="term" value="F:phosphorelay sensor kinase activity"/>
    <property type="evidence" value="ECO:0007669"/>
    <property type="project" value="InterPro"/>
</dbReference>
<dbReference type="Gene3D" id="2.120.10.30">
    <property type="entry name" value="TolB, C-terminal domain"/>
    <property type="match status" value="1"/>
</dbReference>
<evidence type="ECO:0000256" key="6">
    <source>
        <dbReference type="ARBA" id="ARBA00023136"/>
    </source>
</evidence>
<sequence length="719" mass="82604">MSATITAESIRTEILEILIGLLQQQTGQDLHHHPEDLKRLQVEAANLHRILDGQEVAPVKLENFQGHHFKSSLQRSTVQAWLKINAPAPNYTQPPQRCPSCNNLLLDKWQCTTCGLILDSPEYQRLKQTASLDPRGDLPLGYLLIPDPKRRRLLFLSTPTNHEVVWQINFDLTQCQEPVSAQFLPNKLILVVDRKGHGIFLCDRFGNKHWTFETNRSEHHVLSFPSKAYYCPLDGENSYLVVDQGHHRVLRINEKHEIVWSYGITGQVGSGEGFLNSPSDIQRTPQGTYLIADTGNHRVIEINPLSQKIIWKADPQEGLISPVCAQRLLNGRTQILDAGQHRILELDQQSTILEECVYFKAEMDPRFRIDEPLQMIRRENQNLVIQNEDRIFEVMLLHKQLQWFSLLTDLRLKHLLKLSEATQETPPTKTSAPTLVRSAFNLPETLRRVSVFKEAPEEFFEKIKLCMRFEDHPAGKILVREGQRGDAMYIIRRGTVEVIKDFQVVAQLHEGEIFGEMALVLSEPRNATVKTQTACQLYKLNKLAFETVIHAIPEVYEKVRKMAEARKTVTELKNNTEFQGTEQLHNLMESHKQRLQELRNTRLKRPSQMTTQPSQMRMIYTPIDQHIMQEAKEQGFTLLEMHIRIHPRCRMKSVRISLLVMILEKHGTVIKMNPSADDILQDKLDLDVSLTLVTQSSRSEVLEDASAIAEIEDVSVIPI</sequence>
<keyword evidence="4" id="KW-1133">Transmembrane helix</keyword>
<dbReference type="Pfam" id="PF07194">
    <property type="entry name" value="P2"/>
    <property type="match status" value="1"/>
</dbReference>
<dbReference type="GO" id="GO:0016020">
    <property type="term" value="C:membrane"/>
    <property type="evidence" value="ECO:0007669"/>
    <property type="project" value="UniProtKB-SubCell"/>
</dbReference>
<name>A0A2M7G6E1_9BACT</name>
<dbReference type="AlphaFoldDB" id="A0A2M7G6E1"/>
<accession>A0A2M7G6E1</accession>
<evidence type="ECO:0000259" key="9">
    <source>
        <dbReference type="PROSITE" id="PS50042"/>
    </source>
</evidence>
<evidence type="ECO:0000256" key="5">
    <source>
        <dbReference type="ARBA" id="ARBA00023065"/>
    </source>
</evidence>
<dbReference type="InterPro" id="IPR018490">
    <property type="entry name" value="cNMP-bd_dom_sf"/>
</dbReference>
<dbReference type="SMART" id="SM00100">
    <property type="entry name" value="cNMP"/>
    <property type="match status" value="1"/>
</dbReference>
<dbReference type="PRINTS" id="PR00103">
    <property type="entry name" value="CAMPKINASE"/>
</dbReference>
<evidence type="ECO:0000313" key="10">
    <source>
        <dbReference type="EMBL" id="PIW17200.1"/>
    </source>
</evidence>
<organism evidence="10 11">
    <name type="scientific">bacterium (Candidatus Blackallbacteria) CG17_big_fil_post_rev_8_21_14_2_50_48_46</name>
    <dbReference type="NCBI Taxonomy" id="2014261"/>
    <lineage>
        <taxon>Bacteria</taxon>
        <taxon>Candidatus Blackallbacteria</taxon>
    </lineage>
</organism>
<reference evidence="10 11" key="1">
    <citation type="submission" date="2017-09" db="EMBL/GenBank/DDBJ databases">
        <title>Depth-based differentiation of microbial function through sediment-hosted aquifers and enrichment of novel symbionts in the deep terrestrial subsurface.</title>
        <authorList>
            <person name="Probst A.J."/>
            <person name="Ladd B."/>
            <person name="Jarett J.K."/>
            <person name="Geller-Mcgrath D.E."/>
            <person name="Sieber C.M."/>
            <person name="Emerson J.B."/>
            <person name="Anantharaman K."/>
            <person name="Thomas B.C."/>
            <person name="Malmstrom R."/>
            <person name="Stieglmeier M."/>
            <person name="Klingl A."/>
            <person name="Woyke T."/>
            <person name="Ryan C.M."/>
            <person name="Banfield J.F."/>
        </authorList>
    </citation>
    <scope>NUCLEOTIDE SEQUENCE [LARGE SCALE GENOMIC DNA]</scope>
    <source>
        <strain evidence="10">CG17_big_fil_post_rev_8_21_14_2_50_48_46</strain>
    </source>
</reference>
<evidence type="ECO:0000256" key="8">
    <source>
        <dbReference type="ARBA" id="ARBA00023303"/>
    </source>
</evidence>
<evidence type="ECO:0000256" key="7">
    <source>
        <dbReference type="ARBA" id="ARBA00023286"/>
    </source>
</evidence>
<evidence type="ECO:0000313" key="11">
    <source>
        <dbReference type="Proteomes" id="UP000231019"/>
    </source>
</evidence>
<dbReference type="CDD" id="cd00038">
    <property type="entry name" value="CAP_ED"/>
    <property type="match status" value="1"/>
</dbReference>
<keyword evidence="8" id="KW-0407">Ion channel</keyword>
<dbReference type="Proteomes" id="UP000231019">
    <property type="component" value="Unassembled WGS sequence"/>
</dbReference>
<keyword evidence="5" id="KW-0406">Ion transport</keyword>
<dbReference type="InterPro" id="IPR014710">
    <property type="entry name" value="RmlC-like_jellyroll"/>
</dbReference>
<evidence type="ECO:0000256" key="2">
    <source>
        <dbReference type="ARBA" id="ARBA00022448"/>
    </source>
</evidence>
<dbReference type="GO" id="GO:0044877">
    <property type="term" value="F:protein-containing complex binding"/>
    <property type="evidence" value="ECO:0007669"/>
    <property type="project" value="TreeGrafter"/>
</dbReference>
<comment type="subcellular location">
    <subcellularLocation>
        <location evidence="1">Membrane</location>
        <topology evidence="1">Multi-pass membrane protein</topology>
    </subcellularLocation>
</comment>
<dbReference type="InterPro" id="IPR050866">
    <property type="entry name" value="CNG_cation_channel"/>
</dbReference>
<dbReference type="PROSITE" id="PS00888">
    <property type="entry name" value="CNMP_BINDING_1"/>
    <property type="match status" value="1"/>
</dbReference>
<comment type="caution">
    <text evidence="10">The sequence shown here is derived from an EMBL/GenBank/DDBJ whole genome shotgun (WGS) entry which is preliminary data.</text>
</comment>
<dbReference type="InterPro" id="IPR011042">
    <property type="entry name" value="6-blade_b-propeller_TolB-like"/>
</dbReference>
<dbReference type="InterPro" id="IPR018488">
    <property type="entry name" value="cNMP-bd_CS"/>
</dbReference>
<protein>
    <recommendedName>
        <fullName evidence="9">Cyclic nucleotide-binding domain-containing protein</fullName>
    </recommendedName>
</protein>
<dbReference type="Pfam" id="PF00027">
    <property type="entry name" value="cNMP_binding"/>
    <property type="match status" value="1"/>
</dbReference>
<keyword evidence="7" id="KW-1071">Ligand-gated ion channel</keyword>